<evidence type="ECO:0000256" key="1">
    <source>
        <dbReference type="ARBA" id="ARBA00022553"/>
    </source>
</evidence>
<dbReference type="SUPFAM" id="SSF52172">
    <property type="entry name" value="CheY-like"/>
    <property type="match status" value="1"/>
</dbReference>
<feature type="modified residue" description="4-aspartylphosphate" evidence="2">
    <location>
        <position position="55"/>
    </location>
</feature>
<dbReference type="CDD" id="cd16936">
    <property type="entry name" value="HATPase_RsbW-like"/>
    <property type="match status" value="1"/>
</dbReference>
<dbReference type="RefSeq" id="WP_339937755.1">
    <property type="nucleotide sequence ID" value="NZ_BAABGA010000054.1"/>
</dbReference>
<dbReference type="PROSITE" id="PS50110">
    <property type="entry name" value="RESPONSE_REGULATORY"/>
    <property type="match status" value="1"/>
</dbReference>
<sequence length="311" mass="34357">MADQHRILVVDDSATQLIQIRMLLETSGYEVSVANDGVQALAKVKERLPDLVVTDLQMPNMDGLELVREITMQQLPVPVILTTAAGSELIAAQALHAGAASYVPKSALATILLPTVRRTLELQKAAQTNQLLASCLDRTEMSWALTNDQSLVPDLIGRVESILNELADYDPGQHMQIAMALDEAIVNAMIHGNLEIDSELRRMEDGQPYLDMIDARMNESPYGDRRVYFRLVADREGVMFTIRDEGPGFCLDDVPDPTDPSNLDKEGGRGLLLINTFMDEVKHNEKGNEITMIKRCVSDLQESPVAEESSV</sequence>
<dbReference type="SMART" id="SM00448">
    <property type="entry name" value="REC"/>
    <property type="match status" value="1"/>
</dbReference>
<dbReference type="Proteomes" id="UP001500840">
    <property type="component" value="Unassembled WGS sequence"/>
</dbReference>
<keyword evidence="4" id="KW-0067">ATP-binding</keyword>
<dbReference type="GO" id="GO:0005524">
    <property type="term" value="F:ATP binding"/>
    <property type="evidence" value="ECO:0007669"/>
    <property type="project" value="UniProtKB-KW"/>
</dbReference>
<organism evidence="4 5">
    <name type="scientific">Novipirellula rosea</name>
    <dbReference type="NCBI Taxonomy" id="1031540"/>
    <lineage>
        <taxon>Bacteria</taxon>
        <taxon>Pseudomonadati</taxon>
        <taxon>Planctomycetota</taxon>
        <taxon>Planctomycetia</taxon>
        <taxon>Pirellulales</taxon>
        <taxon>Pirellulaceae</taxon>
        <taxon>Novipirellula</taxon>
    </lineage>
</organism>
<keyword evidence="1 2" id="KW-0597">Phosphoprotein</keyword>
<dbReference type="PANTHER" id="PTHR44591:SF25">
    <property type="entry name" value="CHEMOTAXIS TWO-COMPONENT RESPONSE REGULATOR"/>
    <property type="match status" value="1"/>
</dbReference>
<dbReference type="PANTHER" id="PTHR44591">
    <property type="entry name" value="STRESS RESPONSE REGULATOR PROTEIN 1"/>
    <property type="match status" value="1"/>
</dbReference>
<protein>
    <submittedName>
        <fullName evidence="4">ATP-binding protein</fullName>
    </submittedName>
</protein>
<dbReference type="InterPro" id="IPR050595">
    <property type="entry name" value="Bact_response_regulator"/>
</dbReference>
<evidence type="ECO:0000259" key="3">
    <source>
        <dbReference type="PROSITE" id="PS50110"/>
    </source>
</evidence>
<keyword evidence="5" id="KW-1185">Reference proteome</keyword>
<dbReference type="Pfam" id="PF00072">
    <property type="entry name" value="Response_reg"/>
    <property type="match status" value="1"/>
</dbReference>
<accession>A0ABP8N869</accession>
<gene>
    <name evidence="4" type="ORF">GCM10023156_44430</name>
</gene>
<feature type="domain" description="Response regulatory" evidence="3">
    <location>
        <begin position="6"/>
        <end position="120"/>
    </location>
</feature>
<dbReference type="InterPro" id="IPR003594">
    <property type="entry name" value="HATPase_dom"/>
</dbReference>
<dbReference type="InterPro" id="IPR011006">
    <property type="entry name" value="CheY-like_superfamily"/>
</dbReference>
<dbReference type="EMBL" id="BAABGA010000054">
    <property type="protein sequence ID" value="GAA4461568.1"/>
    <property type="molecule type" value="Genomic_DNA"/>
</dbReference>
<dbReference type="Pfam" id="PF13581">
    <property type="entry name" value="HATPase_c_2"/>
    <property type="match status" value="1"/>
</dbReference>
<name>A0ABP8N869_9BACT</name>
<reference evidence="5" key="1">
    <citation type="journal article" date="2019" name="Int. J. Syst. Evol. Microbiol.">
        <title>The Global Catalogue of Microorganisms (GCM) 10K type strain sequencing project: providing services to taxonomists for standard genome sequencing and annotation.</title>
        <authorList>
            <consortium name="The Broad Institute Genomics Platform"/>
            <consortium name="The Broad Institute Genome Sequencing Center for Infectious Disease"/>
            <person name="Wu L."/>
            <person name="Ma J."/>
        </authorList>
    </citation>
    <scope>NUCLEOTIDE SEQUENCE [LARGE SCALE GENOMIC DNA]</scope>
    <source>
        <strain evidence="5">JCM 17759</strain>
    </source>
</reference>
<dbReference type="Gene3D" id="3.40.50.2300">
    <property type="match status" value="1"/>
</dbReference>
<evidence type="ECO:0000313" key="5">
    <source>
        <dbReference type="Proteomes" id="UP001500840"/>
    </source>
</evidence>
<dbReference type="SUPFAM" id="SSF55874">
    <property type="entry name" value="ATPase domain of HSP90 chaperone/DNA topoisomerase II/histidine kinase"/>
    <property type="match status" value="1"/>
</dbReference>
<proteinExistence type="predicted"/>
<keyword evidence="4" id="KW-0547">Nucleotide-binding</keyword>
<evidence type="ECO:0000313" key="4">
    <source>
        <dbReference type="EMBL" id="GAA4461568.1"/>
    </source>
</evidence>
<dbReference type="InterPro" id="IPR036890">
    <property type="entry name" value="HATPase_C_sf"/>
</dbReference>
<dbReference type="InterPro" id="IPR001789">
    <property type="entry name" value="Sig_transdc_resp-reg_receiver"/>
</dbReference>
<evidence type="ECO:0000256" key="2">
    <source>
        <dbReference type="PROSITE-ProRule" id="PRU00169"/>
    </source>
</evidence>
<comment type="caution">
    <text evidence="4">The sequence shown here is derived from an EMBL/GenBank/DDBJ whole genome shotgun (WGS) entry which is preliminary data.</text>
</comment>
<dbReference type="Gene3D" id="3.30.565.10">
    <property type="entry name" value="Histidine kinase-like ATPase, C-terminal domain"/>
    <property type="match status" value="1"/>
</dbReference>